<organism evidence="2 3">
    <name type="scientific">Desulfonispora thiosulfatigenes DSM 11270</name>
    <dbReference type="NCBI Taxonomy" id="656914"/>
    <lineage>
        <taxon>Bacteria</taxon>
        <taxon>Bacillati</taxon>
        <taxon>Bacillota</taxon>
        <taxon>Clostridia</taxon>
        <taxon>Eubacteriales</taxon>
        <taxon>Peptococcaceae</taxon>
        <taxon>Desulfonispora</taxon>
    </lineage>
</organism>
<proteinExistence type="predicted"/>
<evidence type="ECO:0000313" key="3">
    <source>
        <dbReference type="Proteomes" id="UP000192731"/>
    </source>
</evidence>
<feature type="coiled-coil region" evidence="1">
    <location>
        <begin position="460"/>
        <end position="550"/>
    </location>
</feature>
<dbReference type="RefSeq" id="WP_084053683.1">
    <property type="nucleotide sequence ID" value="NZ_FWWT01000021.1"/>
</dbReference>
<sequence>MTKDMYNLLRVPRNKGILGQEIFFIKNKNIIWSLKVEKNLLLGKYSLDEGQNWSPWLNLVFDYDGYFSFTIHGDNTLHLVCKNLKGNLIYIFWREEEVTAEILGENFLLNERIIYQTIVLDTNENLHLIYFTENPFEQIWRIKYSYKGESWNMPIVIDEGIGTGHNQGAASLAPDGTIHLIYQVFDNQKYQLIHIENNNYQWGNKKTITSSNRNNLSPSIIFDHNNTLHLTWIKSDGQNYRIMYRNKLKGGWMVGGWKNDKILSSKGVNAYSPTIGIIDHKVLIIWQQIDGIYECYSLNDGESFSNPAFKNNYDKLVQRNFVSLDLYRKYNLNSITSFDTGSTSVALLATLFQNDDKEITLNLPEQKNKRELVLPNMEHLSIDYGQKDLEEYLNKINGNFHHLFFETEDVRLTNIQMRETIEEKSQLITVLNTKLLEKEAEKVVLKDNEKKLIALVDNLKKDLNNKKFEYEENKTILNQTILGFEENKKFLENTLKEIKEDNNSLQKLHHQDQHSNKELIKQITMKNLIISELEEREENLKGEIELLKNTPLWKKLIRGS</sequence>
<dbReference type="Gene3D" id="2.120.10.10">
    <property type="match status" value="1"/>
</dbReference>
<dbReference type="SUPFAM" id="SSF89372">
    <property type="entry name" value="Fucose-specific lectin"/>
    <property type="match status" value="1"/>
</dbReference>
<evidence type="ECO:0000313" key="2">
    <source>
        <dbReference type="EMBL" id="SMB92675.1"/>
    </source>
</evidence>
<keyword evidence="1" id="KW-0175">Coiled coil</keyword>
<dbReference type="STRING" id="656914.SAMN00017405_2082"/>
<dbReference type="EMBL" id="FWWT01000021">
    <property type="protein sequence ID" value="SMB92675.1"/>
    <property type="molecule type" value="Genomic_DNA"/>
</dbReference>
<reference evidence="2 3" key="1">
    <citation type="submission" date="2017-04" db="EMBL/GenBank/DDBJ databases">
        <authorList>
            <person name="Afonso C.L."/>
            <person name="Miller P.J."/>
            <person name="Scott M.A."/>
            <person name="Spackman E."/>
            <person name="Goraichik I."/>
            <person name="Dimitrov K.M."/>
            <person name="Suarez D.L."/>
            <person name="Swayne D.E."/>
        </authorList>
    </citation>
    <scope>NUCLEOTIDE SEQUENCE [LARGE SCALE GENOMIC DNA]</scope>
    <source>
        <strain evidence="2 3">DSM 11270</strain>
    </source>
</reference>
<dbReference type="OrthoDB" id="1706352at2"/>
<dbReference type="AlphaFoldDB" id="A0A1W1VH10"/>
<keyword evidence="3" id="KW-1185">Reference proteome</keyword>
<accession>A0A1W1VH10</accession>
<dbReference type="Proteomes" id="UP000192731">
    <property type="component" value="Unassembled WGS sequence"/>
</dbReference>
<gene>
    <name evidence="2" type="ORF">SAMN00017405_2082</name>
</gene>
<name>A0A1W1VH10_DESTI</name>
<evidence type="ECO:0000256" key="1">
    <source>
        <dbReference type="SAM" id="Coils"/>
    </source>
</evidence>
<protein>
    <submittedName>
        <fullName evidence="2">Uncharacterized protein</fullName>
    </submittedName>
</protein>